<protein>
    <submittedName>
        <fullName evidence="1">Putative hydrolase of the HAD superfamily</fullName>
    </submittedName>
</protein>
<accession>A0A841GIT5</accession>
<dbReference type="Pfam" id="PF13419">
    <property type="entry name" value="HAD_2"/>
    <property type="match status" value="1"/>
</dbReference>
<dbReference type="SFLD" id="SFLDG01129">
    <property type="entry name" value="C1.5:_HAD__Beta-PGM__Phosphata"/>
    <property type="match status" value="1"/>
</dbReference>
<dbReference type="NCBIfam" id="TIGR01509">
    <property type="entry name" value="HAD-SF-IA-v3"/>
    <property type="match status" value="1"/>
</dbReference>
<dbReference type="RefSeq" id="WP_184618953.1">
    <property type="nucleotide sequence ID" value="NZ_JACHEX010000001.1"/>
</dbReference>
<dbReference type="Proteomes" id="UP000555828">
    <property type="component" value="Unassembled WGS sequence"/>
</dbReference>
<name>A0A841GIT5_9BACT</name>
<dbReference type="InterPro" id="IPR036412">
    <property type="entry name" value="HAD-like_sf"/>
</dbReference>
<dbReference type="EMBL" id="JACHEX010000001">
    <property type="protein sequence ID" value="MBB6062287.1"/>
    <property type="molecule type" value="Genomic_DNA"/>
</dbReference>
<evidence type="ECO:0000313" key="2">
    <source>
        <dbReference type="Proteomes" id="UP000555828"/>
    </source>
</evidence>
<dbReference type="PRINTS" id="PR00413">
    <property type="entry name" value="HADHALOGNASE"/>
</dbReference>
<dbReference type="SFLD" id="SFLDS00003">
    <property type="entry name" value="Haloacid_Dehalogenase"/>
    <property type="match status" value="1"/>
</dbReference>
<organism evidence="1 2">
    <name type="scientific">Thermosipho japonicus</name>
    <dbReference type="NCBI Taxonomy" id="90323"/>
    <lineage>
        <taxon>Bacteria</taxon>
        <taxon>Thermotogati</taxon>
        <taxon>Thermotogota</taxon>
        <taxon>Thermotogae</taxon>
        <taxon>Thermotogales</taxon>
        <taxon>Fervidobacteriaceae</taxon>
        <taxon>Thermosipho</taxon>
    </lineage>
</organism>
<dbReference type="PANTHER" id="PTHR43611">
    <property type="entry name" value="ALPHA-D-GLUCOSE 1-PHOSPHATE PHOSPHATASE"/>
    <property type="match status" value="1"/>
</dbReference>
<dbReference type="Gene3D" id="3.40.50.1000">
    <property type="entry name" value="HAD superfamily/HAD-like"/>
    <property type="match status" value="1"/>
</dbReference>
<dbReference type="Gene3D" id="1.10.150.240">
    <property type="entry name" value="Putative phosphatase, domain 2"/>
    <property type="match status" value="1"/>
</dbReference>
<sequence>MIKNIIFDLGRVLINWEPEKYMKKVFDKKTTTFLLKKVFNTNDWNLMDKGVIDEKTLWENKLNKYPEYKKEIEHMKNKVLDLLTPIEENKKLLYILKEKGYNLYILSNFSKIAFQRVYEKYDFFKLFDGMIISSHVKSIKPEDKIYKILIEKYKINPVESLYIDDKIENIKAGEKFGFKTIHLEKPEELKNKLSKILKIDI</sequence>
<reference evidence="1 2" key="1">
    <citation type="submission" date="2020-08" db="EMBL/GenBank/DDBJ databases">
        <title>Genomic Encyclopedia of Type Strains, Phase IV (KMG-IV): sequencing the most valuable type-strain genomes for metagenomic binning, comparative biology and taxonomic classification.</title>
        <authorList>
            <person name="Goeker M."/>
        </authorList>
    </citation>
    <scope>NUCLEOTIDE SEQUENCE [LARGE SCALE GENOMIC DNA]</scope>
    <source>
        <strain evidence="1 2">DSM 13481</strain>
    </source>
</reference>
<proteinExistence type="predicted"/>
<dbReference type="InterPro" id="IPR023214">
    <property type="entry name" value="HAD_sf"/>
</dbReference>
<dbReference type="CDD" id="cd02603">
    <property type="entry name" value="HAD_sEH-N_like"/>
    <property type="match status" value="1"/>
</dbReference>
<dbReference type="PANTHER" id="PTHR43611:SF3">
    <property type="entry name" value="FLAVIN MONONUCLEOTIDE HYDROLASE 1, CHLOROPLATIC"/>
    <property type="match status" value="1"/>
</dbReference>
<dbReference type="InterPro" id="IPR023198">
    <property type="entry name" value="PGP-like_dom2"/>
</dbReference>
<gene>
    <name evidence="1" type="ORF">HNP65_000709</name>
</gene>
<keyword evidence="1" id="KW-0378">Hydrolase</keyword>
<dbReference type="SUPFAM" id="SSF56784">
    <property type="entry name" value="HAD-like"/>
    <property type="match status" value="1"/>
</dbReference>
<evidence type="ECO:0000313" key="1">
    <source>
        <dbReference type="EMBL" id="MBB6062287.1"/>
    </source>
</evidence>
<dbReference type="InterPro" id="IPR041492">
    <property type="entry name" value="HAD_2"/>
</dbReference>
<dbReference type="InterPro" id="IPR006439">
    <property type="entry name" value="HAD-SF_hydro_IA"/>
</dbReference>
<keyword evidence="2" id="KW-1185">Reference proteome</keyword>
<dbReference type="GO" id="GO:0016787">
    <property type="term" value="F:hydrolase activity"/>
    <property type="evidence" value="ECO:0007669"/>
    <property type="project" value="UniProtKB-KW"/>
</dbReference>
<comment type="caution">
    <text evidence="1">The sequence shown here is derived from an EMBL/GenBank/DDBJ whole genome shotgun (WGS) entry which is preliminary data.</text>
</comment>
<dbReference type="AlphaFoldDB" id="A0A841GIT5"/>